<evidence type="ECO:0000259" key="8">
    <source>
        <dbReference type="Pfam" id="PF13456"/>
    </source>
</evidence>
<dbReference type="Pfam" id="PF13456">
    <property type="entry name" value="RVT_3"/>
    <property type="match status" value="1"/>
</dbReference>
<dbReference type="OrthoDB" id="3560146at2759"/>
<dbReference type="InterPro" id="IPR012337">
    <property type="entry name" value="RNaseH-like_sf"/>
</dbReference>
<evidence type="ECO:0000256" key="3">
    <source>
        <dbReference type="ARBA" id="ARBA00022771"/>
    </source>
</evidence>
<feature type="domain" description="HAT C-terminal dimerisation" evidence="7">
    <location>
        <begin position="885"/>
        <end position="941"/>
    </location>
</feature>
<dbReference type="InterPro" id="IPR026960">
    <property type="entry name" value="RVT-Znf"/>
</dbReference>
<evidence type="ECO:0000256" key="1">
    <source>
        <dbReference type="ARBA" id="ARBA00004123"/>
    </source>
</evidence>
<dbReference type="PANTHER" id="PTHR46481">
    <property type="entry name" value="ZINC FINGER BED DOMAIN-CONTAINING PROTEIN 4"/>
    <property type="match status" value="1"/>
</dbReference>
<proteinExistence type="predicted"/>
<dbReference type="AlphaFoldDB" id="A0A834THC7"/>
<dbReference type="Pfam" id="PF13966">
    <property type="entry name" value="zf-RVT"/>
    <property type="match status" value="1"/>
</dbReference>
<dbReference type="SUPFAM" id="SSF53098">
    <property type="entry name" value="Ribonuclease H-like"/>
    <property type="match status" value="1"/>
</dbReference>
<gene>
    <name evidence="10" type="ORF">G2W53_027275</name>
</gene>
<sequence length="1040" mass="116936">MGTASVKTLGRIVEMVNGEPDEKFPQPEAEASKDYAIVTCEFLRLGPAESLQRNSVRPHDASIDGGPPGEDDINSTVTKKWRLNPFVSNLSIFNEGIFGEPTRGGGAKGNCRTGSSGKRQRKAKVGLNTDGSGLVNILVEAEASKDYAIVTCEFLRLGPTESLQRNFVRPRDASIDGGPPGGDRALIWEKIGHFMVSGQPWLCIGDFNELTNPGEKLGGRVRGAGPFLRFQQFQSHCSLMDLSFNGPRFTWSNKQIGGCHIKERIDRSLYFKAVVSAACKKPVDADLRAINVLLVKLKSCEKILSDWSKEVFPNNSLLIREIKKQIRIAMMGATLMRRLRCWKSLRLSLMMFGVEKSSIGLKELVLIDEKVIGAYFEKFYADLFKSDGTRDLNSTLEYVERVVSEGDNSLFLLLITLEEVRFAVFELGDLKAPGPDGFSGIFYRHSWDDIKDSLFNMGIYFPKGDFLDARRGDRASWAWCSLLEGRDLLSKFLCRRIGGGQQTFFWHDPWVQGDLWNKIWSLRIVPKVKHFLWRACSNALPTKMSLWKSKCARDSLCLVCLKDDESTKHLLLGCELAKTVWFSSVLSVKLERVKIARVEDWCFYLFSDKAGLSEKDKALMVDEGLCLEENMTLTLQCFAGTCPRCGVVIRDFRGEVLDGHSYVIGFISSDFAEASAMRNGLEIVRDRGFDSVIGEADCANLVLAVNDVLSLGSQEKPIKLLIGWLVRLLRRSALWIRDLMPPFDGISIADEVALCLREWGIDNKIFSITLDNASYNDVMVTSLKLRLSINRTLLCDGASFQVCCCSHVLNLIVQAGLKLADETISKVRNSVKYLKKSISQATSVPQMTSASCSASNYLYETNDDSSDQDYEDFLNSRSSQFEKTELAQYLHEGNLAIRTEIDMLDYWKKASGQFPILTSMARDILAIPISMVASESTFGATMRFWKRMWKLPLILRYNVFLWRACLGIFPTVEALENMGMNIGEDCGMCNNESEDVFHTLVDCPELQVLWVMASFDYSSRVYRANILEWLVVEAVEWSEE</sequence>
<reference evidence="10" key="1">
    <citation type="submission" date="2020-09" db="EMBL/GenBank/DDBJ databases">
        <title>Genome-Enabled Discovery of Anthraquinone Biosynthesis in Senna tora.</title>
        <authorList>
            <person name="Kang S.-H."/>
            <person name="Pandey R.P."/>
            <person name="Lee C.-M."/>
            <person name="Sim J.-S."/>
            <person name="Jeong J.-T."/>
            <person name="Choi B.-S."/>
            <person name="Jung M."/>
            <person name="Ginzburg D."/>
            <person name="Zhao K."/>
            <person name="Won S.Y."/>
            <person name="Oh T.-J."/>
            <person name="Yu Y."/>
            <person name="Kim N.-H."/>
            <person name="Lee O.R."/>
            <person name="Lee T.-H."/>
            <person name="Bashyal P."/>
            <person name="Kim T.-S."/>
            <person name="Lee W.-H."/>
            <person name="Kawkins C."/>
            <person name="Kim C.-K."/>
            <person name="Kim J.S."/>
            <person name="Ahn B.O."/>
            <person name="Rhee S.Y."/>
            <person name="Sohng J.K."/>
        </authorList>
    </citation>
    <scope>NUCLEOTIDE SEQUENCE</scope>
    <source>
        <tissue evidence="10">Leaf</tissue>
    </source>
</reference>
<keyword evidence="3" id="KW-0863">Zinc-finger</keyword>
<evidence type="ECO:0000256" key="2">
    <source>
        <dbReference type="ARBA" id="ARBA00022723"/>
    </source>
</evidence>
<comment type="caution">
    <text evidence="10">The sequence shown here is derived from an EMBL/GenBank/DDBJ whole genome shotgun (WGS) entry which is preliminary data.</text>
</comment>
<keyword evidence="11" id="KW-1185">Reference proteome</keyword>
<comment type="subcellular location">
    <subcellularLocation>
        <location evidence="1">Nucleus</location>
    </subcellularLocation>
</comment>
<evidence type="ECO:0000259" key="9">
    <source>
        <dbReference type="Pfam" id="PF13966"/>
    </source>
</evidence>
<evidence type="ECO:0000256" key="4">
    <source>
        <dbReference type="ARBA" id="ARBA00022833"/>
    </source>
</evidence>
<dbReference type="InterPro" id="IPR002156">
    <property type="entry name" value="RNaseH_domain"/>
</dbReference>
<dbReference type="Pfam" id="PF05699">
    <property type="entry name" value="Dimer_Tnp_hAT"/>
    <property type="match status" value="1"/>
</dbReference>
<dbReference type="GO" id="GO:0046983">
    <property type="term" value="F:protein dimerization activity"/>
    <property type="evidence" value="ECO:0007669"/>
    <property type="project" value="InterPro"/>
</dbReference>
<keyword evidence="5" id="KW-0539">Nucleus</keyword>
<keyword evidence="2" id="KW-0479">Metal-binding</keyword>
<organism evidence="10 11">
    <name type="scientific">Senna tora</name>
    <dbReference type="NCBI Taxonomy" id="362788"/>
    <lineage>
        <taxon>Eukaryota</taxon>
        <taxon>Viridiplantae</taxon>
        <taxon>Streptophyta</taxon>
        <taxon>Embryophyta</taxon>
        <taxon>Tracheophyta</taxon>
        <taxon>Spermatophyta</taxon>
        <taxon>Magnoliopsida</taxon>
        <taxon>eudicotyledons</taxon>
        <taxon>Gunneridae</taxon>
        <taxon>Pentapetalae</taxon>
        <taxon>rosids</taxon>
        <taxon>fabids</taxon>
        <taxon>Fabales</taxon>
        <taxon>Fabaceae</taxon>
        <taxon>Caesalpinioideae</taxon>
        <taxon>Cassia clade</taxon>
        <taxon>Senna</taxon>
    </lineage>
</organism>
<dbReference type="InterPro" id="IPR036691">
    <property type="entry name" value="Endo/exonu/phosph_ase_sf"/>
</dbReference>
<dbReference type="GO" id="GO:0004523">
    <property type="term" value="F:RNA-DNA hybrid ribonuclease activity"/>
    <property type="evidence" value="ECO:0007669"/>
    <property type="project" value="InterPro"/>
</dbReference>
<dbReference type="Proteomes" id="UP000634136">
    <property type="component" value="Unassembled WGS sequence"/>
</dbReference>
<dbReference type="InterPro" id="IPR008906">
    <property type="entry name" value="HATC_C_dom"/>
</dbReference>
<feature type="domain" description="RNase H type-1" evidence="8">
    <location>
        <begin position="645"/>
        <end position="708"/>
    </location>
</feature>
<dbReference type="PANTHER" id="PTHR46481:SF10">
    <property type="entry name" value="ZINC FINGER BED DOMAIN-CONTAINING PROTEIN 39"/>
    <property type="match status" value="1"/>
</dbReference>
<dbReference type="GO" id="GO:0003676">
    <property type="term" value="F:nucleic acid binding"/>
    <property type="evidence" value="ECO:0007669"/>
    <property type="project" value="InterPro"/>
</dbReference>
<name>A0A834THC7_9FABA</name>
<evidence type="ECO:0000256" key="6">
    <source>
        <dbReference type="SAM" id="MobiDB-lite"/>
    </source>
</evidence>
<evidence type="ECO:0000256" key="5">
    <source>
        <dbReference type="ARBA" id="ARBA00023242"/>
    </source>
</evidence>
<feature type="domain" description="Reverse transcriptase zinc-binding" evidence="9">
    <location>
        <begin position="514"/>
        <end position="581"/>
    </location>
</feature>
<dbReference type="GO" id="GO:0008270">
    <property type="term" value="F:zinc ion binding"/>
    <property type="evidence" value="ECO:0007669"/>
    <property type="project" value="UniProtKB-KW"/>
</dbReference>
<dbReference type="SUPFAM" id="SSF56219">
    <property type="entry name" value="DNase I-like"/>
    <property type="match status" value="1"/>
</dbReference>
<evidence type="ECO:0000259" key="7">
    <source>
        <dbReference type="Pfam" id="PF05699"/>
    </source>
</evidence>
<keyword evidence="4" id="KW-0862">Zinc</keyword>
<dbReference type="EMBL" id="JAAIUW010000008">
    <property type="protein sequence ID" value="KAF7821820.1"/>
    <property type="molecule type" value="Genomic_DNA"/>
</dbReference>
<accession>A0A834THC7</accession>
<evidence type="ECO:0000313" key="11">
    <source>
        <dbReference type="Proteomes" id="UP000634136"/>
    </source>
</evidence>
<dbReference type="InterPro" id="IPR052035">
    <property type="entry name" value="ZnF_BED_domain_contain"/>
</dbReference>
<feature type="region of interest" description="Disordered" evidence="6">
    <location>
        <begin position="103"/>
        <end position="122"/>
    </location>
</feature>
<dbReference type="GO" id="GO:0005634">
    <property type="term" value="C:nucleus"/>
    <property type="evidence" value="ECO:0007669"/>
    <property type="project" value="UniProtKB-SubCell"/>
</dbReference>
<evidence type="ECO:0000313" key="10">
    <source>
        <dbReference type="EMBL" id="KAF7821820.1"/>
    </source>
</evidence>
<protein>
    <submittedName>
        <fullName evidence="10">Putative AC transposase</fullName>
    </submittedName>
</protein>